<dbReference type="EMBL" id="KN822987">
    <property type="protein sequence ID" value="KIO29080.1"/>
    <property type="molecule type" value="Genomic_DNA"/>
</dbReference>
<sequence>MGLEYRRLAPTPPQRFPSNTLTQPANFRNRALMHVSSMCCQRPPFRRRLLITQGSKSVFLAAALPCYGFTGGKEIGRLPGVGRFRQSCSLDNFQYSFPCQMITKQRERERDDIKRKTDNENRLHSKIQIQIQSNPINQ</sequence>
<gene>
    <name evidence="2" type="ORF">M407DRAFT_173769</name>
</gene>
<name>A0A0C3QDJ4_9AGAM</name>
<evidence type="ECO:0000256" key="1">
    <source>
        <dbReference type="SAM" id="MobiDB-lite"/>
    </source>
</evidence>
<dbReference type="AlphaFoldDB" id="A0A0C3QDJ4"/>
<feature type="region of interest" description="Disordered" evidence="1">
    <location>
        <begin position="1"/>
        <end position="22"/>
    </location>
</feature>
<reference evidence="2 3" key="1">
    <citation type="submission" date="2014-04" db="EMBL/GenBank/DDBJ databases">
        <authorList>
            <consortium name="DOE Joint Genome Institute"/>
            <person name="Kuo A."/>
            <person name="Girlanda M."/>
            <person name="Perotto S."/>
            <person name="Kohler A."/>
            <person name="Nagy L.G."/>
            <person name="Floudas D."/>
            <person name="Copeland A."/>
            <person name="Barry K.W."/>
            <person name="Cichocki N."/>
            <person name="Veneault-Fourrey C."/>
            <person name="LaButti K."/>
            <person name="Lindquist E.A."/>
            <person name="Lipzen A."/>
            <person name="Lundell T."/>
            <person name="Morin E."/>
            <person name="Murat C."/>
            <person name="Sun H."/>
            <person name="Tunlid A."/>
            <person name="Henrissat B."/>
            <person name="Grigoriev I.V."/>
            <person name="Hibbett D.S."/>
            <person name="Martin F."/>
            <person name="Nordberg H.P."/>
            <person name="Cantor M.N."/>
            <person name="Hua S.X."/>
        </authorList>
    </citation>
    <scope>NUCLEOTIDE SEQUENCE [LARGE SCALE GENOMIC DNA]</scope>
    <source>
        <strain evidence="2 3">MUT 4182</strain>
    </source>
</reference>
<organism evidence="2 3">
    <name type="scientific">Tulasnella calospora MUT 4182</name>
    <dbReference type="NCBI Taxonomy" id="1051891"/>
    <lineage>
        <taxon>Eukaryota</taxon>
        <taxon>Fungi</taxon>
        <taxon>Dikarya</taxon>
        <taxon>Basidiomycota</taxon>
        <taxon>Agaricomycotina</taxon>
        <taxon>Agaricomycetes</taxon>
        <taxon>Cantharellales</taxon>
        <taxon>Tulasnellaceae</taxon>
        <taxon>Tulasnella</taxon>
    </lineage>
</organism>
<keyword evidence="3" id="KW-1185">Reference proteome</keyword>
<accession>A0A0C3QDJ4</accession>
<evidence type="ECO:0000313" key="2">
    <source>
        <dbReference type="EMBL" id="KIO29080.1"/>
    </source>
</evidence>
<protein>
    <submittedName>
        <fullName evidence="2">Uncharacterized protein</fullName>
    </submittedName>
</protein>
<dbReference type="HOGENOM" id="CLU_1856765_0_0_1"/>
<evidence type="ECO:0000313" key="3">
    <source>
        <dbReference type="Proteomes" id="UP000054248"/>
    </source>
</evidence>
<reference evidence="3" key="2">
    <citation type="submission" date="2015-01" db="EMBL/GenBank/DDBJ databases">
        <title>Evolutionary Origins and Diversification of the Mycorrhizal Mutualists.</title>
        <authorList>
            <consortium name="DOE Joint Genome Institute"/>
            <consortium name="Mycorrhizal Genomics Consortium"/>
            <person name="Kohler A."/>
            <person name="Kuo A."/>
            <person name="Nagy L.G."/>
            <person name="Floudas D."/>
            <person name="Copeland A."/>
            <person name="Barry K.W."/>
            <person name="Cichocki N."/>
            <person name="Veneault-Fourrey C."/>
            <person name="LaButti K."/>
            <person name="Lindquist E.A."/>
            <person name="Lipzen A."/>
            <person name="Lundell T."/>
            <person name="Morin E."/>
            <person name="Murat C."/>
            <person name="Riley R."/>
            <person name="Ohm R."/>
            <person name="Sun H."/>
            <person name="Tunlid A."/>
            <person name="Henrissat B."/>
            <person name="Grigoriev I.V."/>
            <person name="Hibbett D.S."/>
            <person name="Martin F."/>
        </authorList>
    </citation>
    <scope>NUCLEOTIDE SEQUENCE [LARGE SCALE GENOMIC DNA]</scope>
    <source>
        <strain evidence="3">MUT 4182</strain>
    </source>
</reference>
<proteinExistence type="predicted"/>
<dbReference type="Proteomes" id="UP000054248">
    <property type="component" value="Unassembled WGS sequence"/>
</dbReference>